<evidence type="ECO:0000313" key="2">
    <source>
        <dbReference type="EMBL" id="KAL1377412.1"/>
    </source>
</evidence>
<dbReference type="AlphaFoldDB" id="A0ABD1CLY4"/>
<keyword evidence="1" id="KW-0732">Signal</keyword>
<reference evidence="2 3" key="1">
    <citation type="submission" date="2024-05" db="EMBL/GenBank/DDBJ databases">
        <title>Culex pipiens pipiens assembly and annotation.</title>
        <authorList>
            <person name="Alout H."/>
            <person name="Durand T."/>
        </authorList>
    </citation>
    <scope>NUCLEOTIDE SEQUENCE [LARGE SCALE GENOMIC DNA]</scope>
    <source>
        <strain evidence="2">HA-2024</strain>
        <tissue evidence="2">Whole body</tissue>
    </source>
</reference>
<evidence type="ECO:0000313" key="3">
    <source>
        <dbReference type="Proteomes" id="UP001562425"/>
    </source>
</evidence>
<gene>
    <name evidence="2" type="ORF">pipiens_016285</name>
</gene>
<feature type="non-terminal residue" evidence="2">
    <location>
        <position position="111"/>
    </location>
</feature>
<protein>
    <submittedName>
        <fullName evidence="2">Uncharacterized protein</fullName>
    </submittedName>
</protein>
<sequence>MFLSVLLLWLIPQATAGTTMCSAFRMSPPKSCQTVRYFVPKTIRMALAPGRSQALQQASPDADPSVLDCIQAQLDCEIDPESRGETSCHNWDRNVFVRLNGTIDGTLLEFK</sequence>
<feature type="signal peptide" evidence="1">
    <location>
        <begin position="1"/>
        <end position="16"/>
    </location>
</feature>
<dbReference type="EMBL" id="JBEHCU010010988">
    <property type="protein sequence ID" value="KAL1377412.1"/>
    <property type="molecule type" value="Genomic_DNA"/>
</dbReference>
<name>A0ABD1CLY4_CULPP</name>
<evidence type="ECO:0000256" key="1">
    <source>
        <dbReference type="SAM" id="SignalP"/>
    </source>
</evidence>
<proteinExistence type="predicted"/>
<dbReference type="Proteomes" id="UP001562425">
    <property type="component" value="Unassembled WGS sequence"/>
</dbReference>
<feature type="chain" id="PRO_5044742930" evidence="1">
    <location>
        <begin position="17"/>
        <end position="111"/>
    </location>
</feature>
<comment type="caution">
    <text evidence="2">The sequence shown here is derived from an EMBL/GenBank/DDBJ whole genome shotgun (WGS) entry which is preliminary data.</text>
</comment>
<organism evidence="2 3">
    <name type="scientific">Culex pipiens pipiens</name>
    <name type="common">Northern house mosquito</name>
    <dbReference type="NCBI Taxonomy" id="38569"/>
    <lineage>
        <taxon>Eukaryota</taxon>
        <taxon>Metazoa</taxon>
        <taxon>Ecdysozoa</taxon>
        <taxon>Arthropoda</taxon>
        <taxon>Hexapoda</taxon>
        <taxon>Insecta</taxon>
        <taxon>Pterygota</taxon>
        <taxon>Neoptera</taxon>
        <taxon>Endopterygota</taxon>
        <taxon>Diptera</taxon>
        <taxon>Nematocera</taxon>
        <taxon>Culicoidea</taxon>
        <taxon>Culicidae</taxon>
        <taxon>Culicinae</taxon>
        <taxon>Culicini</taxon>
        <taxon>Culex</taxon>
        <taxon>Culex</taxon>
    </lineage>
</organism>
<accession>A0ABD1CLY4</accession>
<keyword evidence="3" id="KW-1185">Reference proteome</keyword>